<organism evidence="3 4">
    <name type="scientific">Iphiclides podalirius</name>
    <name type="common">scarce swallowtail</name>
    <dbReference type="NCBI Taxonomy" id="110791"/>
    <lineage>
        <taxon>Eukaryota</taxon>
        <taxon>Metazoa</taxon>
        <taxon>Ecdysozoa</taxon>
        <taxon>Arthropoda</taxon>
        <taxon>Hexapoda</taxon>
        <taxon>Insecta</taxon>
        <taxon>Pterygota</taxon>
        <taxon>Neoptera</taxon>
        <taxon>Endopterygota</taxon>
        <taxon>Lepidoptera</taxon>
        <taxon>Glossata</taxon>
        <taxon>Ditrysia</taxon>
        <taxon>Papilionoidea</taxon>
        <taxon>Papilionidae</taxon>
        <taxon>Papilioninae</taxon>
        <taxon>Iphiclides</taxon>
    </lineage>
</organism>
<dbReference type="InterPro" id="IPR001254">
    <property type="entry name" value="Trypsin_dom"/>
</dbReference>
<evidence type="ECO:0000259" key="2">
    <source>
        <dbReference type="PROSITE" id="PS50240"/>
    </source>
</evidence>
<dbReference type="Proteomes" id="UP000837857">
    <property type="component" value="Chromosome 18"/>
</dbReference>
<reference evidence="3" key="1">
    <citation type="submission" date="2022-03" db="EMBL/GenBank/DDBJ databases">
        <authorList>
            <person name="Martin H S."/>
        </authorList>
    </citation>
    <scope>NUCLEOTIDE SEQUENCE</scope>
</reference>
<feature type="compositionally biased region" description="Polar residues" evidence="1">
    <location>
        <begin position="116"/>
        <end position="130"/>
    </location>
</feature>
<sequence>MSGATVFIFLLEQLPGFQNALNSTLVSFYEKERIPFASDFVQKCDSTVAQSVLNDIKHDIGPEIYTKKDELSKNNRFKHFNNAYKELSPETLYNIGTVFDNSIEDSDNINSLETTKNISENNKNPVVNQENKSEFDEDNTINDFNETNTENHESDQVMSPESARFLVAIFETLSNVTAQTCGGTLLSPHWVLTAASCVDLLSHLYSNCSRNRLITANVSAYTIIADSVNPFVDGSAHHVTELTLLPNALEADKLSKENARANLTKSELEIQYKTPSLALMRIEPAAAAGALKISRKKSKGDEEVQVYGWILTKNDTGKEVMNATSFPAKTLRSEECRAYPSLSDSILCLTPRNNVSSKVNQMNSGGPVLLHQDGEVMLMAVAQLDRSLPLLAYPLAAHATIIEKIVDSK</sequence>
<evidence type="ECO:0000256" key="1">
    <source>
        <dbReference type="SAM" id="MobiDB-lite"/>
    </source>
</evidence>
<protein>
    <recommendedName>
        <fullName evidence="2">Peptidase S1 domain-containing protein</fullName>
    </recommendedName>
</protein>
<accession>A0ABN8I523</accession>
<feature type="region of interest" description="Disordered" evidence="1">
    <location>
        <begin position="116"/>
        <end position="140"/>
    </location>
</feature>
<dbReference type="PANTHER" id="PTHR24260:SF136">
    <property type="entry name" value="GH08193P-RELATED"/>
    <property type="match status" value="1"/>
</dbReference>
<feature type="non-terminal residue" evidence="3">
    <location>
        <position position="409"/>
    </location>
</feature>
<dbReference type="Gene3D" id="2.40.10.10">
    <property type="entry name" value="Trypsin-like serine proteases"/>
    <property type="match status" value="2"/>
</dbReference>
<dbReference type="PANTHER" id="PTHR24260">
    <property type="match status" value="1"/>
</dbReference>
<evidence type="ECO:0000313" key="3">
    <source>
        <dbReference type="EMBL" id="CAH2048914.1"/>
    </source>
</evidence>
<dbReference type="InterPro" id="IPR043504">
    <property type="entry name" value="Peptidase_S1_PA_chymotrypsin"/>
</dbReference>
<dbReference type="InterPro" id="IPR009003">
    <property type="entry name" value="Peptidase_S1_PA"/>
</dbReference>
<dbReference type="SUPFAM" id="SSF50494">
    <property type="entry name" value="Trypsin-like serine proteases"/>
    <property type="match status" value="1"/>
</dbReference>
<dbReference type="InterPro" id="IPR051333">
    <property type="entry name" value="CLIP_Serine_Protease"/>
</dbReference>
<dbReference type="PROSITE" id="PS50240">
    <property type="entry name" value="TRYPSIN_DOM"/>
    <property type="match status" value="1"/>
</dbReference>
<evidence type="ECO:0000313" key="4">
    <source>
        <dbReference type="Proteomes" id="UP000837857"/>
    </source>
</evidence>
<dbReference type="EMBL" id="OW152830">
    <property type="protein sequence ID" value="CAH2048914.1"/>
    <property type="molecule type" value="Genomic_DNA"/>
</dbReference>
<gene>
    <name evidence="3" type="ORF">IPOD504_LOCUS6475</name>
</gene>
<dbReference type="Pfam" id="PF00089">
    <property type="entry name" value="Trypsin"/>
    <property type="match status" value="1"/>
</dbReference>
<proteinExistence type="predicted"/>
<keyword evidence="4" id="KW-1185">Reference proteome</keyword>
<name>A0ABN8I523_9NEOP</name>
<feature type="domain" description="Peptidase S1" evidence="2">
    <location>
        <begin position="165"/>
        <end position="409"/>
    </location>
</feature>